<dbReference type="OrthoDB" id="347657at2759"/>
<dbReference type="Proteomes" id="UP000019375">
    <property type="component" value="Unassembled WGS sequence"/>
</dbReference>
<dbReference type="GO" id="GO:0000196">
    <property type="term" value="P:cell integrity MAPK cascade"/>
    <property type="evidence" value="ECO:0007669"/>
    <property type="project" value="UniProtKB-ARBA"/>
</dbReference>
<keyword evidence="5 10" id="KW-0547">Nucleotide-binding</keyword>
<evidence type="ECO:0000256" key="1">
    <source>
        <dbReference type="ARBA" id="ARBA00010006"/>
    </source>
</evidence>
<feature type="region of interest" description="Disordered" evidence="11">
    <location>
        <begin position="549"/>
        <end position="665"/>
    </location>
</feature>
<dbReference type="GO" id="GO:0005524">
    <property type="term" value="F:ATP binding"/>
    <property type="evidence" value="ECO:0007669"/>
    <property type="project" value="UniProtKB-UniRule"/>
</dbReference>
<dbReference type="PROSITE" id="PS50011">
    <property type="entry name" value="PROTEIN_KINASE_DOM"/>
    <property type="match status" value="1"/>
</dbReference>
<dbReference type="InterPro" id="IPR050236">
    <property type="entry name" value="Ser_Thr_kinase_AGC"/>
</dbReference>
<evidence type="ECO:0000256" key="10">
    <source>
        <dbReference type="PROSITE-ProRule" id="PRU10141"/>
    </source>
</evidence>
<feature type="region of interest" description="Disordered" evidence="11">
    <location>
        <begin position="762"/>
        <end position="794"/>
    </location>
</feature>
<keyword evidence="14" id="KW-1185">Reference proteome</keyword>
<dbReference type="GO" id="GO:0010606">
    <property type="term" value="P:positive regulation of cytoplasmic mRNA processing body assembly"/>
    <property type="evidence" value="ECO:0007669"/>
    <property type="project" value="UniProtKB-ARBA"/>
</dbReference>
<gene>
    <name evidence="13" type="ORF">BN860_11188g</name>
</gene>
<evidence type="ECO:0000313" key="13">
    <source>
        <dbReference type="EMBL" id="CDF87644.1"/>
    </source>
</evidence>
<feature type="region of interest" description="Disordered" evidence="11">
    <location>
        <begin position="86"/>
        <end position="113"/>
    </location>
</feature>
<dbReference type="PROSITE" id="PS00107">
    <property type="entry name" value="PROTEIN_KINASE_ATP"/>
    <property type="match status" value="1"/>
</dbReference>
<keyword evidence="6" id="KW-0418">Kinase</keyword>
<evidence type="ECO:0000256" key="5">
    <source>
        <dbReference type="ARBA" id="ARBA00022741"/>
    </source>
</evidence>
<organism evidence="13 14">
    <name type="scientific">Zygosaccharomyces bailii (strain CLIB 213 / ATCC 58445 / CBS 680 / BCRC 21525 / NBRC 1098 / NCYC 1416 / NRRL Y-2227)</name>
    <dbReference type="NCBI Taxonomy" id="1333698"/>
    <lineage>
        <taxon>Eukaryota</taxon>
        <taxon>Fungi</taxon>
        <taxon>Dikarya</taxon>
        <taxon>Ascomycota</taxon>
        <taxon>Saccharomycotina</taxon>
        <taxon>Saccharomycetes</taxon>
        <taxon>Saccharomycetales</taxon>
        <taxon>Saccharomycetaceae</taxon>
        <taxon>Zygosaccharomyces</taxon>
    </lineage>
</organism>
<evidence type="ECO:0000256" key="7">
    <source>
        <dbReference type="ARBA" id="ARBA00022840"/>
    </source>
</evidence>
<evidence type="ECO:0000256" key="9">
    <source>
        <dbReference type="ARBA" id="ARBA00048679"/>
    </source>
</evidence>
<dbReference type="Gene3D" id="3.30.200.20">
    <property type="entry name" value="Phosphorylase Kinase, domain 1"/>
    <property type="match status" value="1"/>
</dbReference>
<feature type="compositionally biased region" description="Polar residues" evidence="11">
    <location>
        <begin position="606"/>
        <end position="617"/>
    </location>
</feature>
<dbReference type="GO" id="GO:0004674">
    <property type="term" value="F:protein serine/threonine kinase activity"/>
    <property type="evidence" value="ECO:0007669"/>
    <property type="project" value="UniProtKB-KW"/>
</dbReference>
<dbReference type="PROSITE" id="PS00108">
    <property type="entry name" value="PROTEIN_KINASE_ST"/>
    <property type="match status" value="1"/>
</dbReference>
<feature type="compositionally biased region" description="Low complexity" evidence="11">
    <location>
        <begin position="990"/>
        <end position="999"/>
    </location>
</feature>
<dbReference type="EMBL" id="HG316454">
    <property type="protein sequence ID" value="CDF87644.1"/>
    <property type="molecule type" value="Genomic_DNA"/>
</dbReference>
<dbReference type="Pfam" id="PF00069">
    <property type="entry name" value="Pkinase"/>
    <property type="match status" value="1"/>
</dbReference>
<feature type="compositionally biased region" description="Basic and acidic residues" evidence="11">
    <location>
        <begin position="917"/>
        <end position="928"/>
    </location>
</feature>
<sequence length="1091" mass="120385">MPFNETSRPDMRPLLPGDEEQINSQFTKKHAALQSSALNRRSVGPVGVPLRSTSSRNVPEMLDSDVPMHRALTNADNFISMYNADGSSEEMTSNSYADSNNHSGELGPGEDDQLSLGSDDNVSHPIEMAHGMQLDPGLKKHREEWADKGAAKIVRDVTNPKTGQTTREVIRKGIKDFKFGDTLGDGSYSTVMVATSKENGKKYAVKILSKEYLIRQKKVKYVNIEKNALQRLNNSRGIIKLYFTFQDESSLYFLLEYAPNGDFLSVMKKFGSLSEECACYYSAQIIDAINFLHTKGIIHRDIKPENILLDKEMKVKLTDFGTAKILEPKQQSHGSGPSYDLLTRSKSFVGTAEYVSPELLNDNWVDYRCDIWAFGCILFQMIAGKPPFKATNEYLTFQKVMKVQYAFTAGFPLVIRDLVKRTLIKQPDQRLTIPQIERHHFFKDKNFKDGSVWEEPAPEIQPYRMTAKSMQPVPALNTNHHPLKRPWNVRPNSSKISVNTNTDNASSTTSGSNATSPLAATPGNHSQSKPSSPVIVQKRVMDEKTAQILDNAKRAVDGRKGNSHRKYSASASALAPTGKKNYGPPETPSSVSSASLAPSIPHVRSKSSATTKNTGNYASPMISPSNNSSSNTVDSARRSSESPLLSPVTAAQPWSRLGGDESSSIDPHDTAWGYHLTNPDEHVLEAAELNFAIVDNVSLERRVHKSRGSLTESQRHGPSRATLLSQVARGGGGVTGLRSDSDAPLLEPDFYKKCHISKDDLAPEYKIPGGDPSLSPPEERERSPNLSEDNPNSPISGKFKRFFYHGGKQESGNDVIDIGNYHRRMLVVTSFGRALVFARKKRNISNSSTNYDLCYDINICQSGIKLREVNVPSITSKSGNFVIQTPFDSFLFRTTKTSSENWLLTLHESIRVNHERLVSNSRKEDGRHKSSSVDAMKAAKLATPTIAKERETHYTPKSSKPLSPQLNSHPKTPKTPRSSFYSLGSGGSSGSLTGSVPSGRNGKNERMFDSFVNSKEKHGKKRASPVPMSSKLVNGLPFHNYSAPVGLGIPSHSQSSINSVTPASAKTVKKTINPGNSRLLARSEQTFRRKH</sequence>
<feature type="region of interest" description="Disordered" evidence="11">
    <location>
        <begin position="476"/>
        <end position="533"/>
    </location>
</feature>
<feature type="compositionally biased region" description="Polar residues" evidence="11">
    <location>
        <begin position="86"/>
        <end position="103"/>
    </location>
</feature>
<proteinExistence type="inferred from homology"/>
<comment type="similarity">
    <text evidence="1">Belongs to the protein kinase superfamily. AGC Ser/Thr protein kinase family. PDPK1 subfamily.</text>
</comment>
<accession>A0A8J2T462</accession>
<dbReference type="EC" id="2.7.11.1" evidence="2"/>
<feature type="binding site" evidence="10">
    <location>
        <position position="206"/>
    </location>
    <ligand>
        <name>ATP</name>
        <dbReference type="ChEBI" id="CHEBI:30616"/>
    </ligand>
</feature>
<comment type="catalytic activity">
    <reaction evidence="8">
        <text>L-threonyl-[protein] + ATP = O-phospho-L-threonyl-[protein] + ADP + H(+)</text>
        <dbReference type="Rhea" id="RHEA:46608"/>
        <dbReference type="Rhea" id="RHEA-COMP:11060"/>
        <dbReference type="Rhea" id="RHEA-COMP:11605"/>
        <dbReference type="ChEBI" id="CHEBI:15378"/>
        <dbReference type="ChEBI" id="CHEBI:30013"/>
        <dbReference type="ChEBI" id="CHEBI:30616"/>
        <dbReference type="ChEBI" id="CHEBI:61977"/>
        <dbReference type="ChEBI" id="CHEBI:456216"/>
        <dbReference type="EC" id="2.7.11.1"/>
    </reaction>
</comment>
<feature type="domain" description="Protein kinase" evidence="12">
    <location>
        <begin position="177"/>
        <end position="442"/>
    </location>
</feature>
<dbReference type="AlphaFoldDB" id="A0A8J2T462"/>
<keyword evidence="7 10" id="KW-0067">ATP-binding</keyword>
<dbReference type="InterPro" id="IPR000719">
    <property type="entry name" value="Prot_kinase_dom"/>
</dbReference>
<feature type="region of interest" description="Disordered" evidence="11">
    <location>
        <begin position="917"/>
        <end position="1006"/>
    </location>
</feature>
<dbReference type="GO" id="GO:0060211">
    <property type="term" value="P:regulation of nuclear-transcribed mRNA poly(A) tail shortening"/>
    <property type="evidence" value="ECO:0007669"/>
    <property type="project" value="UniProtKB-ARBA"/>
</dbReference>
<feature type="compositionally biased region" description="Low complexity" evidence="11">
    <location>
        <begin position="588"/>
        <end position="601"/>
    </location>
</feature>
<dbReference type="InterPro" id="IPR011009">
    <property type="entry name" value="Kinase-like_dom_sf"/>
</dbReference>
<dbReference type="SMART" id="SM00220">
    <property type="entry name" value="S_TKc"/>
    <property type="match status" value="1"/>
</dbReference>
<evidence type="ECO:0000256" key="4">
    <source>
        <dbReference type="ARBA" id="ARBA00022679"/>
    </source>
</evidence>
<dbReference type="PANTHER" id="PTHR24356:SF163">
    <property type="entry name" value="3-PHOSPHOINOSITIDE-DEPENDENT PROTEIN KINASE 1-RELATED"/>
    <property type="match status" value="1"/>
</dbReference>
<feature type="compositionally biased region" description="Polar residues" evidence="11">
    <location>
        <begin position="955"/>
        <end position="970"/>
    </location>
</feature>
<evidence type="ECO:0000313" key="14">
    <source>
        <dbReference type="Proteomes" id="UP000019375"/>
    </source>
</evidence>
<name>A0A8J2T462_ZYGB2</name>
<dbReference type="GO" id="GO:0005938">
    <property type="term" value="C:cell cortex"/>
    <property type="evidence" value="ECO:0007669"/>
    <property type="project" value="UniProtKB-ARBA"/>
</dbReference>
<dbReference type="SUPFAM" id="SSF56112">
    <property type="entry name" value="Protein kinase-like (PK-like)"/>
    <property type="match status" value="1"/>
</dbReference>
<dbReference type="PANTHER" id="PTHR24356">
    <property type="entry name" value="SERINE/THREONINE-PROTEIN KINASE"/>
    <property type="match status" value="1"/>
</dbReference>
<feature type="compositionally biased region" description="Low complexity" evidence="11">
    <location>
        <begin position="499"/>
        <end position="516"/>
    </location>
</feature>
<protein>
    <recommendedName>
        <fullName evidence="2">non-specific serine/threonine protein kinase</fullName>
        <ecNumber evidence="2">2.7.11.1</ecNumber>
    </recommendedName>
</protein>
<feature type="compositionally biased region" description="Polar residues" evidence="11">
    <location>
        <begin position="784"/>
        <end position="794"/>
    </location>
</feature>
<evidence type="ECO:0000259" key="12">
    <source>
        <dbReference type="PROSITE" id="PS50011"/>
    </source>
</evidence>
<evidence type="ECO:0000256" key="11">
    <source>
        <dbReference type="SAM" id="MobiDB-lite"/>
    </source>
</evidence>
<dbReference type="InterPro" id="IPR039046">
    <property type="entry name" value="PDPK1"/>
</dbReference>
<evidence type="ECO:0000256" key="2">
    <source>
        <dbReference type="ARBA" id="ARBA00012513"/>
    </source>
</evidence>
<evidence type="ECO:0000256" key="6">
    <source>
        <dbReference type="ARBA" id="ARBA00022777"/>
    </source>
</evidence>
<keyword evidence="3" id="KW-0723">Serine/threonine-protein kinase</keyword>
<dbReference type="FunFam" id="3.30.200.20:FF:000191">
    <property type="entry name" value="3-phosphoinositide-dependent protein kinase 2-like"/>
    <property type="match status" value="1"/>
</dbReference>
<evidence type="ECO:0000256" key="3">
    <source>
        <dbReference type="ARBA" id="ARBA00022527"/>
    </source>
</evidence>
<dbReference type="FunFam" id="1.10.510.10:FF:000534">
    <property type="entry name" value="Serine/threonine-protein kinase PKH2"/>
    <property type="match status" value="1"/>
</dbReference>
<dbReference type="InterPro" id="IPR017441">
    <property type="entry name" value="Protein_kinase_ATP_BS"/>
</dbReference>
<feature type="compositionally biased region" description="Basic and acidic residues" evidence="11">
    <location>
        <begin position="549"/>
        <end position="560"/>
    </location>
</feature>
<feature type="region of interest" description="Disordered" evidence="11">
    <location>
        <begin position="33"/>
        <end position="61"/>
    </location>
</feature>
<keyword evidence="4" id="KW-0808">Transferase</keyword>
<dbReference type="Gene3D" id="1.10.510.10">
    <property type="entry name" value="Transferase(Phosphotransferase) domain 1"/>
    <property type="match status" value="1"/>
</dbReference>
<evidence type="ECO:0000256" key="8">
    <source>
        <dbReference type="ARBA" id="ARBA00047899"/>
    </source>
</evidence>
<dbReference type="InterPro" id="IPR008271">
    <property type="entry name" value="Ser/Thr_kinase_AS"/>
</dbReference>
<dbReference type="CDD" id="cd05581">
    <property type="entry name" value="STKc_PDK1"/>
    <property type="match status" value="1"/>
</dbReference>
<comment type="catalytic activity">
    <reaction evidence="9">
        <text>L-seryl-[protein] + ATP = O-phospho-L-seryl-[protein] + ADP + H(+)</text>
        <dbReference type="Rhea" id="RHEA:17989"/>
        <dbReference type="Rhea" id="RHEA-COMP:9863"/>
        <dbReference type="Rhea" id="RHEA-COMP:11604"/>
        <dbReference type="ChEBI" id="CHEBI:15378"/>
        <dbReference type="ChEBI" id="CHEBI:29999"/>
        <dbReference type="ChEBI" id="CHEBI:30616"/>
        <dbReference type="ChEBI" id="CHEBI:83421"/>
        <dbReference type="ChEBI" id="CHEBI:456216"/>
        <dbReference type="EC" id="2.7.11.1"/>
    </reaction>
</comment>
<dbReference type="GO" id="GO:0032511">
    <property type="term" value="P:late endosome to vacuole transport via multivesicular body sorting pathway"/>
    <property type="evidence" value="ECO:0007669"/>
    <property type="project" value="UniProtKB-ARBA"/>
</dbReference>
<reference evidence="14" key="1">
    <citation type="journal article" date="2013" name="Genome Announc.">
        <title>Genome sequence of the food spoilage yeast Zygosaccharomyces bailii CLIB 213(T).</title>
        <authorList>
            <person name="Galeote V."/>
            <person name="Bigey F."/>
            <person name="Devillers H."/>
            <person name="Neuveglise C."/>
            <person name="Dequin S."/>
        </authorList>
    </citation>
    <scope>NUCLEOTIDE SEQUENCE [LARGE SCALE GENOMIC DNA]</scope>
    <source>
        <strain evidence="14">CLIB 213 / ATCC 58445 / CBS 680 / CCRC 21525 / NBRC 1098 / NCYC 1416 / NRRL Y-2227</strain>
    </source>
</reference>